<keyword evidence="2" id="KW-1185">Reference proteome</keyword>
<reference evidence="2" key="1">
    <citation type="submission" date="2016-06" db="EMBL/GenBank/DDBJ databases">
        <title>Parallel loss of symbiosis genes in relatives of nitrogen-fixing non-legume Parasponia.</title>
        <authorList>
            <person name="Van Velzen R."/>
            <person name="Holmer R."/>
            <person name="Bu F."/>
            <person name="Rutten L."/>
            <person name="Van Zeijl A."/>
            <person name="Liu W."/>
            <person name="Santuari L."/>
            <person name="Cao Q."/>
            <person name="Sharma T."/>
            <person name="Shen D."/>
            <person name="Roswanjaya Y."/>
            <person name="Wardhani T."/>
            <person name="Kalhor M.S."/>
            <person name="Jansen J."/>
            <person name="Van den Hoogen J."/>
            <person name="Gungor B."/>
            <person name="Hartog M."/>
            <person name="Hontelez J."/>
            <person name="Verver J."/>
            <person name="Yang W.-C."/>
            <person name="Schijlen E."/>
            <person name="Repin R."/>
            <person name="Schilthuizen M."/>
            <person name="Schranz E."/>
            <person name="Heidstra R."/>
            <person name="Miyata K."/>
            <person name="Fedorova E."/>
            <person name="Kohlen W."/>
            <person name="Bisseling T."/>
            <person name="Smit S."/>
            <person name="Geurts R."/>
        </authorList>
    </citation>
    <scope>NUCLEOTIDE SEQUENCE [LARGE SCALE GENOMIC DNA]</scope>
    <source>
        <strain evidence="2">cv. WU1-14</strain>
    </source>
</reference>
<protein>
    <submittedName>
        <fullName evidence="1">Uncharacterized protein</fullName>
    </submittedName>
</protein>
<feature type="non-terminal residue" evidence="1">
    <location>
        <position position="71"/>
    </location>
</feature>
<proteinExistence type="predicted"/>
<gene>
    <name evidence="1" type="ORF">PanWU01x14_074860</name>
</gene>
<evidence type="ECO:0000313" key="1">
    <source>
        <dbReference type="EMBL" id="PON71346.1"/>
    </source>
</evidence>
<dbReference type="Proteomes" id="UP000237105">
    <property type="component" value="Unassembled WGS sequence"/>
</dbReference>
<sequence length="71" mass="8912">MRRVMRAEMKQVHEWIDRIENIYVKQPQITPNMRRRGRFQPRELRVEDEEYYGDTFGDEDDRDWIIGNRRN</sequence>
<dbReference type="EMBL" id="JXTB01000045">
    <property type="protein sequence ID" value="PON71346.1"/>
    <property type="molecule type" value="Genomic_DNA"/>
</dbReference>
<evidence type="ECO:0000313" key="2">
    <source>
        <dbReference type="Proteomes" id="UP000237105"/>
    </source>
</evidence>
<name>A0A2P5DDG1_PARAD</name>
<organism evidence="1 2">
    <name type="scientific">Parasponia andersonii</name>
    <name type="common">Sponia andersonii</name>
    <dbReference type="NCBI Taxonomy" id="3476"/>
    <lineage>
        <taxon>Eukaryota</taxon>
        <taxon>Viridiplantae</taxon>
        <taxon>Streptophyta</taxon>
        <taxon>Embryophyta</taxon>
        <taxon>Tracheophyta</taxon>
        <taxon>Spermatophyta</taxon>
        <taxon>Magnoliopsida</taxon>
        <taxon>eudicotyledons</taxon>
        <taxon>Gunneridae</taxon>
        <taxon>Pentapetalae</taxon>
        <taxon>rosids</taxon>
        <taxon>fabids</taxon>
        <taxon>Rosales</taxon>
        <taxon>Cannabaceae</taxon>
        <taxon>Parasponia</taxon>
    </lineage>
</organism>
<accession>A0A2P5DDG1</accession>
<dbReference type="AlphaFoldDB" id="A0A2P5DDG1"/>
<dbReference type="OrthoDB" id="1802496at2759"/>
<comment type="caution">
    <text evidence="1">The sequence shown here is derived from an EMBL/GenBank/DDBJ whole genome shotgun (WGS) entry which is preliminary data.</text>
</comment>